<dbReference type="SMART" id="SM00490">
    <property type="entry name" value="HELICc"/>
    <property type="match status" value="1"/>
</dbReference>
<dbReference type="InterPro" id="IPR000953">
    <property type="entry name" value="Chromo/chromo_shadow_dom"/>
</dbReference>
<dbReference type="FunFam" id="3.40.50.10810:FF:000003">
    <property type="entry name" value="chromodomain-helicase-DNA-binding protein 8 isoform X4"/>
    <property type="match status" value="1"/>
</dbReference>
<dbReference type="Pfam" id="PF00385">
    <property type="entry name" value="Chromo"/>
    <property type="match status" value="1"/>
</dbReference>
<evidence type="ECO:0000256" key="6">
    <source>
        <dbReference type="ARBA" id="ARBA00022840"/>
    </source>
</evidence>
<proteinExistence type="inferred from homology"/>
<keyword evidence="4" id="KW-0547">Nucleotide-binding</keyword>
<evidence type="ECO:0000256" key="4">
    <source>
        <dbReference type="ARBA" id="ARBA00022741"/>
    </source>
</evidence>
<dbReference type="SMART" id="SM00592">
    <property type="entry name" value="BRK"/>
    <property type="match status" value="1"/>
</dbReference>
<evidence type="ECO:0000256" key="8">
    <source>
        <dbReference type="ARBA" id="ARBA00023015"/>
    </source>
</evidence>
<feature type="signal peptide" evidence="14">
    <location>
        <begin position="1"/>
        <end position="21"/>
    </location>
</feature>
<dbReference type="PROSITE" id="PS51192">
    <property type="entry name" value="HELICASE_ATP_BIND_1"/>
    <property type="match status" value="1"/>
</dbReference>
<dbReference type="InterPro" id="IPR006576">
    <property type="entry name" value="BRK_domain"/>
</dbReference>
<keyword evidence="11" id="KW-0539">Nucleus</keyword>
<evidence type="ECO:0000256" key="14">
    <source>
        <dbReference type="SAM" id="SignalP"/>
    </source>
</evidence>
<dbReference type="PANTHER" id="PTHR46850">
    <property type="entry name" value="CHROMODOMAIN-HELICASE-DNA-BINDING PROTEIN 9"/>
    <property type="match status" value="1"/>
</dbReference>
<reference evidence="18" key="2">
    <citation type="submission" date="2025-09" db="UniProtKB">
        <authorList>
            <consortium name="Ensembl"/>
        </authorList>
    </citation>
    <scope>IDENTIFICATION</scope>
</reference>
<feature type="domain" description="Helicase C-terminal" evidence="17">
    <location>
        <begin position="470"/>
        <end position="639"/>
    </location>
</feature>
<evidence type="ECO:0000256" key="2">
    <source>
        <dbReference type="ARBA" id="ARBA00007025"/>
    </source>
</evidence>
<dbReference type="Pfam" id="PF00176">
    <property type="entry name" value="SNF2-rel_dom"/>
    <property type="match status" value="1"/>
</dbReference>
<dbReference type="SUPFAM" id="SSF54160">
    <property type="entry name" value="Chromo domain-like"/>
    <property type="match status" value="1"/>
</dbReference>
<feature type="domain" description="Helicase ATP-binding" evidence="16">
    <location>
        <begin position="156"/>
        <end position="330"/>
    </location>
</feature>
<feature type="compositionally biased region" description="Low complexity" evidence="13">
    <location>
        <begin position="1992"/>
        <end position="2010"/>
    </location>
</feature>
<dbReference type="InterPro" id="IPR000330">
    <property type="entry name" value="SNF2_N"/>
</dbReference>
<dbReference type="SUPFAM" id="SSF160481">
    <property type="entry name" value="BRK domain-like"/>
    <property type="match status" value="1"/>
</dbReference>
<dbReference type="Gene3D" id="3.40.50.10810">
    <property type="entry name" value="Tandem AAA-ATPase domain"/>
    <property type="match status" value="1"/>
</dbReference>
<evidence type="ECO:0000256" key="9">
    <source>
        <dbReference type="ARBA" id="ARBA00023125"/>
    </source>
</evidence>
<dbReference type="GO" id="GO:0003677">
    <property type="term" value="F:DNA binding"/>
    <property type="evidence" value="ECO:0007669"/>
    <property type="project" value="UniProtKB-KW"/>
</dbReference>
<dbReference type="Pfam" id="PF07533">
    <property type="entry name" value="BRK"/>
    <property type="match status" value="1"/>
</dbReference>
<feature type="region of interest" description="Disordered" evidence="13">
    <location>
        <begin position="1335"/>
        <end position="1394"/>
    </location>
</feature>
<evidence type="ECO:0000259" key="17">
    <source>
        <dbReference type="PROSITE" id="PS51194"/>
    </source>
</evidence>
<keyword evidence="19" id="KW-1185">Reference proteome</keyword>
<feature type="compositionally biased region" description="Low complexity" evidence="13">
    <location>
        <begin position="1815"/>
        <end position="1852"/>
    </location>
</feature>
<evidence type="ECO:0000259" key="15">
    <source>
        <dbReference type="PROSITE" id="PS50013"/>
    </source>
</evidence>
<feature type="domain" description="Chromo" evidence="15">
    <location>
        <begin position="63"/>
        <end position="126"/>
    </location>
</feature>
<evidence type="ECO:0000256" key="10">
    <source>
        <dbReference type="ARBA" id="ARBA00023163"/>
    </source>
</evidence>
<feature type="compositionally biased region" description="Basic and acidic residues" evidence="13">
    <location>
        <begin position="2038"/>
        <end position="2055"/>
    </location>
</feature>
<keyword evidence="3" id="KW-0677">Repeat</keyword>
<dbReference type="FunFam" id="3.40.50.300:FF:000015">
    <property type="entry name" value="chromodomain-helicase-DNA-binding protein 9 isoform X1"/>
    <property type="match status" value="1"/>
</dbReference>
<feature type="region of interest" description="Disordered" evidence="13">
    <location>
        <begin position="1804"/>
        <end position="1886"/>
    </location>
</feature>
<dbReference type="InterPro" id="IPR001650">
    <property type="entry name" value="Helicase_C-like"/>
</dbReference>
<feature type="compositionally biased region" description="Basic residues" evidence="13">
    <location>
        <begin position="1345"/>
        <end position="1356"/>
    </location>
</feature>
<feature type="compositionally biased region" description="Basic and acidic residues" evidence="13">
    <location>
        <begin position="1964"/>
        <end position="1978"/>
    </location>
</feature>
<feature type="chain" id="PRO_5031494180" evidence="14">
    <location>
        <begin position="22"/>
        <end position="2082"/>
    </location>
</feature>
<dbReference type="InterPro" id="IPR051493">
    <property type="entry name" value="CHD"/>
</dbReference>
<keyword evidence="8" id="KW-0805">Transcription regulation</keyword>
<feature type="region of interest" description="Disordered" evidence="13">
    <location>
        <begin position="1945"/>
        <end position="2082"/>
    </location>
</feature>
<sequence length="2082" mass="234449">CSHSNSTVLILICYFSSYLHCKWATLEELEKDPRIHQKIKRFRTKQAQMKHLFTEDLFNPDYVEVDRVLEVAVTTDTETGEEVTHYLVKWCSLSYEEATWELQEDLDPEKIKEFEQIQKLPERPPPEKWQKLECSRDYRNGNQLREYQLEGMNWLLFNWYNRKNCILADEMGLGKTIQSITFLYEIFNMGIRGPFLIIAPLSTITNWEREFRTWTHMNVIVYHGSQISRQMILQYEMFHRDPQGNTTPGVLKFHGLITTFEMIMADCPELKKLHWRCVVIDEAHRLKNRNCKLLEGLKLMNLEHKVLLTGTPLQNSVEELFSLLNFLEPLQFPSESTFLEEFGDLKTDEQVKKLQAILKPMMLRRLKDDVEKNLAPKEETIIEVELTNIQKKYYRAILEKNFSFLSKGANQHNMPNLINTMMELRKCCNHPYLITGAEEKILESFKKSHSPDALDFQLQAMIQAAGKLVLIDKLLPKLLAGGHKVLVFSQMVRCLDILEDYLIQRRYTYERIDGRVRGNLRQAAIDRFCKPDSDRFVFLLCTRAGGLGINLTAADTCIIFDSDWNPQNDLQAQARCHRIGQSKAVKVYRLITRNSYEREMFDKASLKLGLDKAVLQDINRKGNLNGVQQLSKLEVEDLLKKGAYGALMDEEDEGSKFCEEDIDQILQRRTQTITIQSEGKGSTFAKASFISSGNRTDISLDDPNFWQKWAKIAEVEIDSKSEKESLVIDTPRVRKQTRHYNSFEDDELMEFSELDSDSEERPCRTRRLGERTRRYLRAECFRVEKNLLIFGWGRWKDILNHGRFKWHLAERDMEVICRALLVYCLRHYKGDDKIKSFIWDLITPTKEGQDQALLNHSGLSAPVPRGRKGKKLKNQLNVPEVKNADWLVHCNPEVVLQDESYKKHLKQHCNKVLLRVRMLYYLKVEVLGEAANQALEGIPASKLEVSLPDIDYIEIPTTWWDAEADKSLLIGVHKHGYERYNAMRADPDLCFLERVGMPDVTALSAEQGGGEGTSDMADRERKPAPALIPQTNPTDGTLVTTTTTGTGTGVAALHVVQARPLWPTGPALTARLRRLITAYQRFTLRRDFKLKQKGNLPYFNILFWPHYTSLSPLLCLRWTRREQADFYRTVSSFGVVYDPERKTFDWSQFRALARLERKTDESLERYFNAFVNMCRTACKLPPRKEEGLVDPAVFVEPLTEERAARTLYRIELLRKIREQVLRHPLLSARLQLCRPSLYLPVWWEAGKHDRDLLIGAARHGLSRTDFYILNDPQLSFLEAHRNYLRGQPSHLHPQSHHHPGLATHPGISSSSSSSSHPQLPHPHCCLYDSGLGRHSPQLPEYPHQSSHHHQHHHQHHTVPPSAPSPSSSSSSHPHLHPPPLDAHDSTSPSLGIVPGSRGDFLDCPPLDETLELSSLQHDAMSWTYVLLYCPLQDRVIINRLDSICHAILKGKWPWPSEQPDLPTSCLANSLAQQSHHLRAGFLPSTASSSVPAQARVQQAVLAPGISHHSAGGSHKLPPPPPITAPLPGSVGIDMAGILQAGLIHPVTGQIVNGNLRGDDSLRRRRGRRRNMEALYSEFTKSRGLHLPETQVGRGWRAFSAFPCKGTGLLHGFVERPKQRRHRCKDPTKLDINSLTGEERVPVVHRGTGRRLGGAMAPAIKELSRWLDANSEYYVAPDWADVVKHSGFLPEGKFSRILTEPVNRDPGSRRRGRRPRSEMPKPLLSVSDSSSSSLGPPLFMNGGLIGSMDSMVAMQNLRAVQAGTAGTSVEDAKNGLSMLPMMLHGIPHPHGAAIQQHALFSVGAMMAHTPPPPASHPSSSSSSSSSSSLPAVKVTTTTAPSTSEAASPSSTTPAERENGASSAPAGEKERSREEKAAAEANKRPGGAEAAAIITSTSRAHLSPAHLAAGTGSHLTFNPFLIPGMSHGLLYPHMFLPPGGIMALPAMPPGAVEGSPGSPKRRRKRGREEGEREEEREKVATGEIQEQESTVKDSVMSHPASSSSPSVPPTSTLDPGLPLTEEPQTGQEDGEDGPSEAQEPDSHNHHEGAVFEEKEACLEETGVEATEEEKRETEEQRQADGGEA</sequence>
<dbReference type="Gene3D" id="3.40.5.120">
    <property type="match status" value="1"/>
</dbReference>
<evidence type="ECO:0000256" key="12">
    <source>
        <dbReference type="ARBA" id="ARBA00049360"/>
    </source>
</evidence>
<accession>A0A7N8WU08</accession>
<feature type="compositionally biased region" description="Basic and acidic residues" evidence="13">
    <location>
        <begin position="2066"/>
        <end position="2082"/>
    </location>
</feature>
<dbReference type="Gene3D" id="1.10.10.60">
    <property type="entry name" value="Homeodomain-like"/>
    <property type="match status" value="2"/>
</dbReference>
<keyword evidence="10" id="KW-0804">Transcription</keyword>
<feature type="compositionally biased region" description="Low complexity" evidence="13">
    <location>
        <begin position="1719"/>
        <end position="1733"/>
    </location>
</feature>
<evidence type="ECO:0000313" key="18">
    <source>
        <dbReference type="Ensembl" id="ENSMAMP00000040581.1"/>
    </source>
</evidence>
<feature type="region of interest" description="Disordered" evidence="13">
    <location>
        <begin position="1287"/>
        <end position="1319"/>
    </location>
</feature>
<keyword evidence="7" id="KW-0156">Chromatin regulator</keyword>
<protein>
    <submittedName>
        <fullName evidence="18">Chromodomain helicase DNA binding protein 6</fullName>
    </submittedName>
</protein>
<dbReference type="InterPro" id="IPR023780">
    <property type="entry name" value="Chromo_domain"/>
</dbReference>
<feature type="region of interest" description="Disordered" evidence="13">
    <location>
        <begin position="1698"/>
        <end position="1733"/>
    </location>
</feature>
<evidence type="ECO:0000256" key="7">
    <source>
        <dbReference type="ARBA" id="ARBA00022853"/>
    </source>
</evidence>
<dbReference type="Proteomes" id="UP000261640">
    <property type="component" value="Unplaced"/>
</dbReference>
<dbReference type="InterPro" id="IPR016197">
    <property type="entry name" value="Chromo-like_dom_sf"/>
</dbReference>
<dbReference type="InterPro" id="IPR038718">
    <property type="entry name" value="SNF2-like_sf"/>
</dbReference>
<dbReference type="InterPro" id="IPR027417">
    <property type="entry name" value="P-loop_NTPase"/>
</dbReference>
<dbReference type="GO" id="GO:0005634">
    <property type="term" value="C:nucleus"/>
    <property type="evidence" value="ECO:0007669"/>
    <property type="project" value="UniProtKB-SubCell"/>
</dbReference>
<dbReference type="GO" id="GO:0005524">
    <property type="term" value="F:ATP binding"/>
    <property type="evidence" value="ECO:0007669"/>
    <property type="project" value="UniProtKB-KW"/>
</dbReference>
<evidence type="ECO:0000259" key="16">
    <source>
        <dbReference type="PROSITE" id="PS51192"/>
    </source>
</evidence>
<dbReference type="CDD" id="cd18663">
    <property type="entry name" value="CD2_tandem_CHD5-9_like"/>
    <property type="match status" value="1"/>
</dbReference>
<dbReference type="SMART" id="SM00298">
    <property type="entry name" value="CHROMO"/>
    <property type="match status" value="1"/>
</dbReference>
<reference evidence="18" key="1">
    <citation type="submission" date="2025-08" db="UniProtKB">
        <authorList>
            <consortium name="Ensembl"/>
        </authorList>
    </citation>
    <scope>IDENTIFICATION</scope>
</reference>
<dbReference type="Pfam" id="PF00271">
    <property type="entry name" value="Helicase_C"/>
    <property type="match status" value="1"/>
</dbReference>
<dbReference type="GO" id="GO:0016787">
    <property type="term" value="F:hydrolase activity"/>
    <property type="evidence" value="ECO:0007669"/>
    <property type="project" value="UniProtKB-KW"/>
</dbReference>
<dbReference type="CDD" id="cd18793">
    <property type="entry name" value="SF2_C_SNF"/>
    <property type="match status" value="1"/>
</dbReference>
<dbReference type="PROSITE" id="PS50013">
    <property type="entry name" value="CHROMO_2"/>
    <property type="match status" value="1"/>
</dbReference>
<comment type="subcellular location">
    <subcellularLocation>
        <location evidence="1">Nucleus</location>
    </subcellularLocation>
</comment>
<feature type="compositionally biased region" description="Basic and acidic residues" evidence="13">
    <location>
        <begin position="1865"/>
        <end position="1881"/>
    </location>
</feature>
<dbReference type="Pfam" id="PF23078">
    <property type="entry name" value="HTH_CHD6-9"/>
    <property type="match status" value="1"/>
</dbReference>
<organism evidence="18 19">
    <name type="scientific">Mastacembelus armatus</name>
    <name type="common">zig-zag eel</name>
    <dbReference type="NCBI Taxonomy" id="205130"/>
    <lineage>
        <taxon>Eukaryota</taxon>
        <taxon>Metazoa</taxon>
        <taxon>Chordata</taxon>
        <taxon>Craniata</taxon>
        <taxon>Vertebrata</taxon>
        <taxon>Euteleostomi</taxon>
        <taxon>Actinopterygii</taxon>
        <taxon>Neopterygii</taxon>
        <taxon>Teleostei</taxon>
        <taxon>Neoteleostei</taxon>
        <taxon>Acanthomorphata</taxon>
        <taxon>Anabantaria</taxon>
        <taxon>Synbranchiformes</taxon>
        <taxon>Mastacembelidae</taxon>
        <taxon>Mastacembelus</taxon>
    </lineage>
</organism>
<dbReference type="SMART" id="SM00487">
    <property type="entry name" value="DEXDc"/>
    <property type="match status" value="1"/>
</dbReference>
<name>A0A7N8WU08_9TELE</name>
<evidence type="ECO:0000256" key="11">
    <source>
        <dbReference type="ARBA" id="ARBA00023242"/>
    </source>
</evidence>
<dbReference type="GO" id="GO:0006325">
    <property type="term" value="P:chromatin organization"/>
    <property type="evidence" value="ECO:0007669"/>
    <property type="project" value="UniProtKB-KW"/>
</dbReference>
<dbReference type="InterPro" id="IPR014001">
    <property type="entry name" value="Helicase_ATP-bd"/>
</dbReference>
<dbReference type="Ensembl" id="ENSMAMT00000054106.1">
    <property type="protein sequence ID" value="ENSMAMP00000040581.1"/>
    <property type="gene ID" value="ENSMAMG00000013111.2"/>
</dbReference>
<keyword evidence="14" id="KW-0732">Signal</keyword>
<dbReference type="PROSITE" id="PS51194">
    <property type="entry name" value="HELICASE_CTER"/>
    <property type="match status" value="1"/>
</dbReference>
<keyword evidence="9" id="KW-0238">DNA-binding</keyword>
<dbReference type="Gene3D" id="3.40.50.300">
    <property type="entry name" value="P-loop containing nucleotide triphosphate hydrolases"/>
    <property type="match status" value="1"/>
</dbReference>
<dbReference type="FunFam" id="2.40.50.40:FF:000001">
    <property type="entry name" value="chromodomain-helicase-DNA-binding protein 8 isoform X4"/>
    <property type="match status" value="1"/>
</dbReference>
<evidence type="ECO:0000313" key="19">
    <source>
        <dbReference type="Proteomes" id="UP000261640"/>
    </source>
</evidence>
<evidence type="ECO:0000256" key="1">
    <source>
        <dbReference type="ARBA" id="ARBA00004123"/>
    </source>
</evidence>
<comment type="similarity">
    <text evidence="2">Belongs to the SNF2/RAD54 helicase family.</text>
</comment>
<keyword evidence="5" id="KW-0378">Hydrolase</keyword>
<dbReference type="Gene3D" id="2.40.50.40">
    <property type="match status" value="1"/>
</dbReference>
<comment type="catalytic activity">
    <reaction evidence="12">
        <text>ATP + H2O = ADP + phosphate + H(+)</text>
        <dbReference type="Rhea" id="RHEA:13065"/>
        <dbReference type="ChEBI" id="CHEBI:15377"/>
        <dbReference type="ChEBI" id="CHEBI:15378"/>
        <dbReference type="ChEBI" id="CHEBI:30616"/>
        <dbReference type="ChEBI" id="CHEBI:43474"/>
        <dbReference type="ChEBI" id="CHEBI:456216"/>
    </reaction>
</comment>
<dbReference type="InterPro" id="IPR049730">
    <property type="entry name" value="SNF2/RAD54-like_C"/>
</dbReference>
<dbReference type="InterPro" id="IPR037259">
    <property type="entry name" value="BRK_sf"/>
</dbReference>
<dbReference type="SUPFAM" id="SSF52540">
    <property type="entry name" value="P-loop containing nucleoside triphosphate hydrolases"/>
    <property type="match status" value="2"/>
</dbReference>
<dbReference type="GeneTree" id="ENSGT00940000158986"/>
<dbReference type="PANTHER" id="PTHR46850:SF1">
    <property type="entry name" value="CHROMODOMAIN-HELICASE-DNA-BINDING PROTEIN 9"/>
    <property type="match status" value="1"/>
</dbReference>
<keyword evidence="6" id="KW-0067">ATP-binding</keyword>
<evidence type="ECO:0000256" key="5">
    <source>
        <dbReference type="ARBA" id="ARBA00022801"/>
    </source>
</evidence>
<evidence type="ECO:0000256" key="13">
    <source>
        <dbReference type="SAM" id="MobiDB-lite"/>
    </source>
</evidence>
<dbReference type="InterPro" id="IPR056342">
    <property type="entry name" value="HTH_CHD6-9"/>
</dbReference>
<evidence type="ECO:0000256" key="3">
    <source>
        <dbReference type="ARBA" id="ARBA00022737"/>
    </source>
</evidence>